<evidence type="ECO:0000313" key="3">
    <source>
        <dbReference type="Proteomes" id="UP000185557"/>
    </source>
</evidence>
<proteinExistence type="predicted"/>
<dbReference type="AlphaFoldDB" id="A0A1U7J0S1"/>
<dbReference type="Gene3D" id="2.60.120.1440">
    <property type="match status" value="1"/>
</dbReference>
<feature type="domain" description="FecR protein" evidence="1">
    <location>
        <begin position="76"/>
        <end position="177"/>
    </location>
</feature>
<dbReference type="PANTHER" id="PTHR38731">
    <property type="entry name" value="LIPL45-RELATED LIPOPROTEIN-RELATED"/>
    <property type="match status" value="1"/>
</dbReference>
<dbReference type="PANTHER" id="PTHR38731:SF1">
    <property type="entry name" value="FECR PROTEIN DOMAIN-CONTAINING PROTEIN"/>
    <property type="match status" value="1"/>
</dbReference>
<organism evidence="2 3">
    <name type="scientific">Phormidium tenue NIES-30</name>
    <dbReference type="NCBI Taxonomy" id="549789"/>
    <lineage>
        <taxon>Bacteria</taxon>
        <taxon>Bacillati</taxon>
        <taxon>Cyanobacteriota</taxon>
        <taxon>Cyanophyceae</taxon>
        <taxon>Oscillatoriophycideae</taxon>
        <taxon>Oscillatoriales</taxon>
        <taxon>Oscillatoriaceae</taxon>
        <taxon>Phormidium</taxon>
    </lineage>
</organism>
<sequence>MASALKTRSSRWRKLALAVFSIIAVVSVSFATQAIPVRVERGMALRQLQGEVTLLRSSSTSPARAGDRLNQVGDGLRTGARSTAVLDVDTDVGFLQVSERTELRIRTLETAADGGRITHLSVSRGQVRTQLRRFTQAGSEFEIETPAGISGVRGTEFGVSVQDDGKTGIATLSGAVETSAVGASVPVPGGYQNLIWPGEPPTQPVPLRDDPGLEYERSVSFENNTRVVTLTGRVDPVNTVFVDGAPQLVDRQGEFRLTRVATARLRVEVVVITPLGRQEVHEIYLL</sequence>
<dbReference type="InterPro" id="IPR006860">
    <property type="entry name" value="FecR"/>
</dbReference>
<name>A0A1U7J0S1_9CYAN</name>
<reference evidence="2 3" key="1">
    <citation type="submission" date="2016-11" db="EMBL/GenBank/DDBJ databases">
        <title>Draft Genome Sequences of Nine Cyanobacterial Strains from Diverse Habitats.</title>
        <authorList>
            <person name="Zhu T."/>
            <person name="Hou S."/>
            <person name="Lu X."/>
            <person name="Hess W.R."/>
        </authorList>
    </citation>
    <scope>NUCLEOTIDE SEQUENCE [LARGE SCALE GENOMIC DNA]</scope>
    <source>
        <strain evidence="2 3">NIES-30</strain>
    </source>
</reference>
<accession>A0A1U7J0S1</accession>
<gene>
    <name evidence="2" type="ORF">NIES30_20640</name>
</gene>
<dbReference type="EMBL" id="MRCG01000018">
    <property type="protein sequence ID" value="OKH45187.1"/>
    <property type="molecule type" value="Genomic_DNA"/>
</dbReference>
<evidence type="ECO:0000259" key="1">
    <source>
        <dbReference type="Pfam" id="PF04773"/>
    </source>
</evidence>
<dbReference type="Pfam" id="PF04773">
    <property type="entry name" value="FecR"/>
    <property type="match status" value="1"/>
</dbReference>
<dbReference type="Proteomes" id="UP000185557">
    <property type="component" value="Unassembled WGS sequence"/>
</dbReference>
<protein>
    <submittedName>
        <fullName evidence="2">Iron dicitrate transport regulator FecR</fullName>
    </submittedName>
</protein>
<keyword evidence="3" id="KW-1185">Reference proteome</keyword>
<evidence type="ECO:0000313" key="2">
    <source>
        <dbReference type="EMBL" id="OKH45187.1"/>
    </source>
</evidence>
<dbReference type="STRING" id="549789.NIES30_20640"/>
<comment type="caution">
    <text evidence="2">The sequence shown here is derived from an EMBL/GenBank/DDBJ whole genome shotgun (WGS) entry which is preliminary data.</text>
</comment>